<protein>
    <submittedName>
        <fullName evidence="2">Uncharacterized protein</fullName>
    </submittedName>
</protein>
<accession>F0F6P1</accession>
<gene>
    <name evidence="2" type="ORF">HMPREF9141_1263</name>
</gene>
<sequence>MYTKLKPKRKPNGKYRKSKRDENEKKSRTGLAVLTVPFRKSQRPPGTILTDERALDRKRNKNKTINI</sequence>
<feature type="compositionally biased region" description="Basic residues" evidence="1">
    <location>
        <begin position="1"/>
        <end position="18"/>
    </location>
</feature>
<dbReference type="HOGENOM" id="CLU_2808855_0_0_10"/>
<dbReference type="STRING" id="888743.HMPREF9141_1263"/>
<proteinExistence type="predicted"/>
<feature type="region of interest" description="Disordered" evidence="1">
    <location>
        <begin position="1"/>
        <end position="30"/>
    </location>
</feature>
<keyword evidence="3" id="KW-1185">Reference proteome</keyword>
<comment type="caution">
    <text evidence="2">The sequence shown here is derived from an EMBL/GenBank/DDBJ whole genome shotgun (WGS) entry which is preliminary data.</text>
</comment>
<evidence type="ECO:0000313" key="2">
    <source>
        <dbReference type="EMBL" id="EGC20323.1"/>
    </source>
</evidence>
<dbReference type="AlphaFoldDB" id="F0F6P1"/>
<evidence type="ECO:0000256" key="1">
    <source>
        <dbReference type="SAM" id="MobiDB-lite"/>
    </source>
</evidence>
<organism evidence="2 3">
    <name type="scientific">Prevotella multiformis DSM 16608</name>
    <dbReference type="NCBI Taxonomy" id="888743"/>
    <lineage>
        <taxon>Bacteria</taxon>
        <taxon>Pseudomonadati</taxon>
        <taxon>Bacteroidota</taxon>
        <taxon>Bacteroidia</taxon>
        <taxon>Bacteroidales</taxon>
        <taxon>Prevotellaceae</taxon>
        <taxon>Prevotella</taxon>
    </lineage>
</organism>
<name>F0F6P1_9BACT</name>
<dbReference type="Proteomes" id="UP000005697">
    <property type="component" value="Unassembled WGS sequence"/>
</dbReference>
<evidence type="ECO:0000313" key="3">
    <source>
        <dbReference type="Proteomes" id="UP000005697"/>
    </source>
</evidence>
<reference evidence="2 3" key="1">
    <citation type="submission" date="2011-01" db="EMBL/GenBank/DDBJ databases">
        <authorList>
            <person name="Muzny D."/>
            <person name="Qin X."/>
            <person name="Deng J."/>
            <person name="Jiang H."/>
            <person name="Liu Y."/>
            <person name="Qu J."/>
            <person name="Song X.-Z."/>
            <person name="Zhang L."/>
            <person name="Thornton R."/>
            <person name="Coyle M."/>
            <person name="Francisco L."/>
            <person name="Jackson L."/>
            <person name="Javaid M."/>
            <person name="Korchina V."/>
            <person name="Kovar C."/>
            <person name="Mata R."/>
            <person name="Mathew T."/>
            <person name="Ngo R."/>
            <person name="Nguyen L."/>
            <person name="Nguyen N."/>
            <person name="Okwuonu G."/>
            <person name="Ongeri F."/>
            <person name="Pham C."/>
            <person name="Simmons D."/>
            <person name="Wilczek-Boney K."/>
            <person name="Hale W."/>
            <person name="Jakkamsetti A."/>
            <person name="Pham P."/>
            <person name="Ruth R."/>
            <person name="San Lucas F."/>
            <person name="Warren J."/>
            <person name="Zhang J."/>
            <person name="Zhao Z."/>
            <person name="Zhou C."/>
            <person name="Zhu D."/>
            <person name="Lee S."/>
            <person name="Bess C."/>
            <person name="Blankenburg K."/>
            <person name="Forbes L."/>
            <person name="Fu Q."/>
            <person name="Gubbala S."/>
            <person name="Hirani K."/>
            <person name="Jayaseelan J.C."/>
            <person name="Lara F."/>
            <person name="Munidasa M."/>
            <person name="Palculict T."/>
            <person name="Patil S."/>
            <person name="Pu L.-L."/>
            <person name="Saada N."/>
            <person name="Tang L."/>
            <person name="Weissenberger G."/>
            <person name="Zhu Y."/>
            <person name="Hemphill L."/>
            <person name="Shang Y."/>
            <person name="Youmans B."/>
            <person name="Ayvaz T."/>
            <person name="Ross M."/>
            <person name="Santibanez J."/>
            <person name="Aqrawi P."/>
            <person name="Gross S."/>
            <person name="Joshi V."/>
            <person name="Fowler G."/>
            <person name="Nazareth L."/>
            <person name="Reid J."/>
            <person name="Worley K."/>
            <person name="Petrosino J."/>
            <person name="Highlander S."/>
            <person name="Gibbs R."/>
        </authorList>
    </citation>
    <scope>NUCLEOTIDE SEQUENCE [LARGE SCALE GENOMIC DNA]</scope>
    <source>
        <strain evidence="2 3">DSM 16608</strain>
    </source>
</reference>
<dbReference type="EMBL" id="AEWX01000017">
    <property type="protein sequence ID" value="EGC20323.1"/>
    <property type="molecule type" value="Genomic_DNA"/>
</dbReference>